<dbReference type="Proteomes" id="UP000192596">
    <property type="component" value="Unassembled WGS sequence"/>
</dbReference>
<proteinExistence type="predicted"/>
<dbReference type="FunCoup" id="A0A1V8TPL8">
    <property type="interactions" value="1138"/>
</dbReference>
<dbReference type="InterPro" id="IPR015943">
    <property type="entry name" value="WD40/YVTN_repeat-like_dom_sf"/>
</dbReference>
<reference evidence="4" key="1">
    <citation type="submission" date="2017-03" db="EMBL/GenBank/DDBJ databases">
        <title>Genomes of endolithic fungi from Antarctica.</title>
        <authorList>
            <person name="Coleine C."/>
            <person name="Masonjones S."/>
            <person name="Stajich J.E."/>
        </authorList>
    </citation>
    <scope>NUCLEOTIDE SEQUENCE [LARGE SCALE GENOMIC DNA]</scope>
    <source>
        <strain evidence="4">CCFEE 5527</strain>
    </source>
</reference>
<dbReference type="PROSITE" id="PS50082">
    <property type="entry name" value="WD_REPEATS_2"/>
    <property type="match status" value="2"/>
</dbReference>
<evidence type="ECO:0000256" key="1">
    <source>
        <dbReference type="PROSITE-ProRule" id="PRU00221"/>
    </source>
</evidence>
<evidence type="ECO:0000313" key="3">
    <source>
        <dbReference type="EMBL" id="OQO13142.1"/>
    </source>
</evidence>
<evidence type="ECO:0000256" key="2">
    <source>
        <dbReference type="SAM" id="MobiDB-lite"/>
    </source>
</evidence>
<sequence>MAGLIGKRKREQSAAQPSAFKKAKATTSAAAINGKKAAIQDPKSAKAPKAAARSNGTVHDGHVETKPSTDITVQVVTGSYERVLHGFTATIPKESLSATISDDSSPVKYADTFLFAAHTSSIRTLALSPSTANNKRFLATGGADERINLYNLSTLAPSSSTTPKLPSLSGSKVAENVSNQALGNLIHHDRAISCLHFASKSKLFSAAEENTIGITRTRDWTLLSTLKAPIPKPAGRPSGDTAAPGEVPTGINDFAIHPSEKLMLSVSRGERCMRLWNLMTGKKAGVLNFSREMLGKVGEGKYSSGEGRRVCWAPDGESYVVGFERGVVLFTLESEVVDVVVVEPRTKVHQVRFLPLVEGRSILAVSTEDGRVVLYELAQKPATETNGTNGNASPPIAKLALTILAHIGGKAADITGRVRDFTVLSLLSPSEDLLLITASSDGAVRVWQLSPADLAPADVGSGELRQVGTLISTHETGNRITCLGAFVMDERGSGQGNGVVNGDGDESSAEE</sequence>
<keyword evidence="4" id="KW-1185">Reference proteome</keyword>
<dbReference type="SMART" id="SM00320">
    <property type="entry name" value="WD40"/>
    <property type="match status" value="5"/>
</dbReference>
<dbReference type="Gene3D" id="2.130.10.10">
    <property type="entry name" value="YVTN repeat-like/Quinoprotein amine dehydrogenase"/>
    <property type="match status" value="2"/>
</dbReference>
<organism evidence="3 4">
    <name type="scientific">Cryoendolithus antarcticus</name>
    <dbReference type="NCBI Taxonomy" id="1507870"/>
    <lineage>
        <taxon>Eukaryota</taxon>
        <taxon>Fungi</taxon>
        <taxon>Dikarya</taxon>
        <taxon>Ascomycota</taxon>
        <taxon>Pezizomycotina</taxon>
        <taxon>Dothideomycetes</taxon>
        <taxon>Dothideomycetidae</taxon>
        <taxon>Cladosporiales</taxon>
        <taxon>Cladosporiaceae</taxon>
        <taxon>Cryoendolithus</taxon>
    </lineage>
</organism>
<dbReference type="AlphaFoldDB" id="A0A1V8TPL8"/>
<dbReference type="STRING" id="1507870.A0A1V8TPL8"/>
<feature type="compositionally biased region" description="Basic residues" evidence="2">
    <location>
        <begin position="1"/>
        <end position="10"/>
    </location>
</feature>
<dbReference type="InParanoid" id="A0A1V8TPL8"/>
<dbReference type="OrthoDB" id="308449at2759"/>
<dbReference type="PANTHER" id="PTHR44675:SF1">
    <property type="entry name" value="P21-ACTIVATED PROTEIN KINASE-INTERACTING PROTEIN 1"/>
    <property type="match status" value="1"/>
</dbReference>
<keyword evidence="1" id="KW-0853">WD repeat</keyword>
<dbReference type="InterPro" id="IPR001680">
    <property type="entry name" value="WD40_rpt"/>
</dbReference>
<dbReference type="Pfam" id="PF00400">
    <property type="entry name" value="WD40"/>
    <property type="match status" value="2"/>
</dbReference>
<comment type="caution">
    <text evidence="3">The sequence shown here is derived from an EMBL/GenBank/DDBJ whole genome shotgun (WGS) entry which is preliminary data.</text>
</comment>
<gene>
    <name evidence="3" type="ORF">B0A48_02606</name>
</gene>
<dbReference type="SUPFAM" id="SSF50978">
    <property type="entry name" value="WD40 repeat-like"/>
    <property type="match status" value="1"/>
</dbReference>
<dbReference type="InterPro" id="IPR036322">
    <property type="entry name" value="WD40_repeat_dom_sf"/>
</dbReference>
<feature type="region of interest" description="Disordered" evidence="2">
    <location>
        <begin position="1"/>
        <end position="64"/>
    </location>
</feature>
<protein>
    <submittedName>
        <fullName evidence="3">Uncharacterized protein</fullName>
    </submittedName>
</protein>
<name>A0A1V8TPL8_9PEZI</name>
<dbReference type="InterPro" id="IPR051959">
    <property type="entry name" value="PAK1-Kinase_Regulator"/>
</dbReference>
<dbReference type="PANTHER" id="PTHR44675">
    <property type="entry name" value="PAK1 INTERACTING PROTEIN 1"/>
    <property type="match status" value="1"/>
</dbReference>
<evidence type="ECO:0000313" key="4">
    <source>
        <dbReference type="Proteomes" id="UP000192596"/>
    </source>
</evidence>
<feature type="repeat" description="WD" evidence="1">
    <location>
        <begin position="434"/>
        <end position="457"/>
    </location>
</feature>
<dbReference type="EMBL" id="NAJO01000004">
    <property type="protein sequence ID" value="OQO13142.1"/>
    <property type="molecule type" value="Genomic_DNA"/>
</dbReference>
<accession>A0A1V8TPL8</accession>
<feature type="repeat" description="WD" evidence="1">
    <location>
        <begin position="115"/>
        <end position="160"/>
    </location>
</feature>